<dbReference type="GO" id="GO:0005886">
    <property type="term" value="C:plasma membrane"/>
    <property type="evidence" value="ECO:0007669"/>
    <property type="project" value="TreeGrafter"/>
</dbReference>
<dbReference type="Proteomes" id="UP001172155">
    <property type="component" value="Unassembled WGS sequence"/>
</dbReference>
<dbReference type="PANTHER" id="PTHR23501">
    <property type="entry name" value="MAJOR FACILITATOR SUPERFAMILY"/>
    <property type="match status" value="1"/>
</dbReference>
<evidence type="ECO:0000256" key="1">
    <source>
        <dbReference type="ARBA" id="ARBA00004141"/>
    </source>
</evidence>
<evidence type="ECO:0000256" key="7">
    <source>
        <dbReference type="ARBA" id="ARBA00023004"/>
    </source>
</evidence>
<feature type="transmembrane region" description="Helical" evidence="10">
    <location>
        <begin position="269"/>
        <end position="290"/>
    </location>
</feature>
<protein>
    <submittedName>
        <fullName evidence="12">Major facilitator superfamily domain-containing protein</fullName>
    </submittedName>
</protein>
<evidence type="ECO:0000256" key="3">
    <source>
        <dbReference type="ARBA" id="ARBA00022448"/>
    </source>
</evidence>
<keyword evidence="3" id="KW-0813">Transport</keyword>
<dbReference type="GO" id="GO:0010106">
    <property type="term" value="P:cellular response to iron ion starvation"/>
    <property type="evidence" value="ECO:0007669"/>
    <property type="project" value="UniProtKB-ARBA"/>
</dbReference>
<evidence type="ECO:0000256" key="9">
    <source>
        <dbReference type="ARBA" id="ARBA00023136"/>
    </source>
</evidence>
<accession>A0AA40K5Z1</accession>
<evidence type="ECO:0000256" key="2">
    <source>
        <dbReference type="ARBA" id="ARBA00008335"/>
    </source>
</evidence>
<feature type="transmembrane region" description="Helical" evidence="10">
    <location>
        <begin position="229"/>
        <end position="249"/>
    </location>
</feature>
<reference evidence="12" key="1">
    <citation type="submission" date="2023-06" db="EMBL/GenBank/DDBJ databases">
        <title>Genome-scale phylogeny and comparative genomics of the fungal order Sordariales.</title>
        <authorList>
            <consortium name="Lawrence Berkeley National Laboratory"/>
            <person name="Hensen N."/>
            <person name="Bonometti L."/>
            <person name="Westerberg I."/>
            <person name="Brannstrom I.O."/>
            <person name="Guillou S."/>
            <person name="Cros-Aarteil S."/>
            <person name="Calhoun S."/>
            <person name="Haridas S."/>
            <person name="Kuo A."/>
            <person name="Mondo S."/>
            <person name="Pangilinan J."/>
            <person name="Riley R."/>
            <person name="LaButti K."/>
            <person name="Andreopoulos B."/>
            <person name="Lipzen A."/>
            <person name="Chen C."/>
            <person name="Yanf M."/>
            <person name="Daum C."/>
            <person name="Ng V."/>
            <person name="Clum A."/>
            <person name="Steindorff A."/>
            <person name="Ohm R."/>
            <person name="Martin F."/>
            <person name="Silar P."/>
            <person name="Natvig D."/>
            <person name="Lalanne C."/>
            <person name="Gautier V."/>
            <person name="Ament-velasquez S.L."/>
            <person name="Kruys A."/>
            <person name="Hutchinson M.I."/>
            <person name="Powell A.J."/>
            <person name="Barry K."/>
            <person name="Miller A.N."/>
            <person name="Grigoriev I.V."/>
            <person name="Debuchy R."/>
            <person name="Gladieux P."/>
            <person name="Thoren M.H."/>
            <person name="Johannesson H."/>
        </authorList>
    </citation>
    <scope>NUCLEOTIDE SEQUENCE</scope>
    <source>
        <strain evidence="12">SMH3187-1</strain>
    </source>
</reference>
<feature type="transmembrane region" description="Helical" evidence="10">
    <location>
        <begin position="360"/>
        <end position="390"/>
    </location>
</feature>
<keyword evidence="4" id="KW-0410">Iron transport</keyword>
<dbReference type="GO" id="GO:0006826">
    <property type="term" value="P:iron ion transport"/>
    <property type="evidence" value="ECO:0007669"/>
    <property type="project" value="UniProtKB-KW"/>
</dbReference>
<dbReference type="GO" id="GO:0022857">
    <property type="term" value="F:transmembrane transporter activity"/>
    <property type="evidence" value="ECO:0007669"/>
    <property type="project" value="InterPro"/>
</dbReference>
<feature type="transmembrane region" description="Helical" evidence="10">
    <location>
        <begin position="57"/>
        <end position="79"/>
    </location>
</feature>
<keyword evidence="9 10" id="KW-0472">Membrane</keyword>
<evidence type="ECO:0000313" key="13">
    <source>
        <dbReference type="Proteomes" id="UP001172155"/>
    </source>
</evidence>
<keyword evidence="13" id="KW-1185">Reference proteome</keyword>
<feature type="transmembrane region" description="Helical" evidence="10">
    <location>
        <begin position="85"/>
        <end position="102"/>
    </location>
</feature>
<dbReference type="PANTHER" id="PTHR23501:SF50">
    <property type="entry name" value="MFS SIDEROCHROME IRON TRANSPORTER MIRB (AFU_ORTHOLOGUE AFUA_3G03640)-RELATED"/>
    <property type="match status" value="1"/>
</dbReference>
<feature type="transmembrane region" description="Helical" evidence="10">
    <location>
        <begin position="335"/>
        <end position="354"/>
    </location>
</feature>
<comment type="caution">
    <text evidence="12">The sequence shown here is derived from an EMBL/GenBank/DDBJ whole genome shotgun (WGS) entry which is preliminary data.</text>
</comment>
<dbReference type="PROSITE" id="PS50850">
    <property type="entry name" value="MFS"/>
    <property type="match status" value="1"/>
</dbReference>
<feature type="transmembrane region" description="Helical" evidence="10">
    <location>
        <begin position="143"/>
        <end position="164"/>
    </location>
</feature>
<dbReference type="FunFam" id="1.20.1250.20:FF:000302">
    <property type="entry name" value="MFS siderochrome iron transporter MirB"/>
    <property type="match status" value="1"/>
</dbReference>
<keyword evidence="6 10" id="KW-1133">Transmembrane helix</keyword>
<dbReference type="Gene3D" id="1.20.1250.20">
    <property type="entry name" value="MFS general substrate transporter like domains"/>
    <property type="match status" value="2"/>
</dbReference>
<evidence type="ECO:0000256" key="6">
    <source>
        <dbReference type="ARBA" id="ARBA00022989"/>
    </source>
</evidence>
<sequence>MVNAFQGSILYSLIPFVTSEYESHSLLNVIFIVADTMQAATYIPLSKILDIWGRAEGFALMVCFATIGMAMMAGCNSLATFCAAHVFYSIGFGGVIYTIDVITSDISKLKNRGLAFAFTSSPYMISAFAGPKAAEDFYEKINWRWGFGAFAIILPFVAAPMFFVMKANLKKATQAGVLVREKSGRTLGQSIWYYTVQFDALGVFLFAAGFTIFLLPFTLAYNAPDGWKSGYIIAMIVVGFVVLVVFGVYESKFSPYPMLNFKLLTDRTIIGACVLSAAYMVSYYCWGNYFTSFLQVVNNQTISQAGYINNTFNVVSGFLLFVVGYLIRRTGYFKWLLFIAIPLYTLGLGLMIHFRRPGQSVGFLIMCQVFISFGGSIFIIIQQVAVLAAVDHQHVAAVLALLHVVGTGAAAIGGTISGTIWTNVFSSALMKNLPAEITEDPEVFGTIYGDITAQLEYEIGTPERSGIQESYGYAQTRMLAAGLGIFVFGYLSLVLMRNINVKKIKQTRGNVF</sequence>
<keyword evidence="8" id="KW-0406">Ion transport</keyword>
<comment type="similarity">
    <text evidence="2">Belongs to the major facilitator superfamily.</text>
</comment>
<dbReference type="InterPro" id="IPR011701">
    <property type="entry name" value="MFS"/>
</dbReference>
<feature type="transmembrane region" description="Helical" evidence="10">
    <location>
        <begin position="478"/>
        <end position="496"/>
    </location>
</feature>
<dbReference type="SUPFAM" id="SSF103473">
    <property type="entry name" value="MFS general substrate transporter"/>
    <property type="match status" value="2"/>
</dbReference>
<dbReference type="InterPro" id="IPR020846">
    <property type="entry name" value="MFS_dom"/>
</dbReference>
<comment type="subcellular location">
    <subcellularLocation>
        <location evidence="1">Membrane</location>
        <topology evidence="1">Multi-pass membrane protein</topology>
    </subcellularLocation>
</comment>
<evidence type="ECO:0000256" key="4">
    <source>
        <dbReference type="ARBA" id="ARBA00022496"/>
    </source>
</evidence>
<keyword evidence="7" id="KW-0408">Iron</keyword>
<evidence type="ECO:0000313" key="12">
    <source>
        <dbReference type="EMBL" id="KAK0747193.1"/>
    </source>
</evidence>
<evidence type="ECO:0000256" key="10">
    <source>
        <dbReference type="SAM" id="Phobius"/>
    </source>
</evidence>
<feature type="transmembrane region" description="Helical" evidence="10">
    <location>
        <begin position="191"/>
        <end position="217"/>
    </location>
</feature>
<name>A0AA40K5Z1_9PEZI</name>
<keyword evidence="5 10" id="KW-0812">Transmembrane</keyword>
<feature type="transmembrane region" description="Helical" evidence="10">
    <location>
        <begin position="397"/>
        <end position="421"/>
    </location>
</feature>
<dbReference type="EMBL" id="JAUKUD010000004">
    <property type="protein sequence ID" value="KAK0747193.1"/>
    <property type="molecule type" value="Genomic_DNA"/>
</dbReference>
<proteinExistence type="inferred from homology"/>
<dbReference type="Pfam" id="PF07690">
    <property type="entry name" value="MFS_1"/>
    <property type="match status" value="1"/>
</dbReference>
<dbReference type="InterPro" id="IPR036259">
    <property type="entry name" value="MFS_trans_sf"/>
</dbReference>
<feature type="transmembrane region" description="Helical" evidence="10">
    <location>
        <begin position="114"/>
        <end position="131"/>
    </location>
</feature>
<dbReference type="FunFam" id="1.20.1250.20:FF:000284">
    <property type="entry name" value="Siderophore iron transporter mirB"/>
    <property type="match status" value="1"/>
</dbReference>
<feature type="domain" description="Major facilitator superfamily (MFS) profile" evidence="11">
    <location>
        <begin position="1"/>
        <end position="500"/>
    </location>
</feature>
<dbReference type="AlphaFoldDB" id="A0AA40K5Z1"/>
<evidence type="ECO:0000259" key="11">
    <source>
        <dbReference type="PROSITE" id="PS50850"/>
    </source>
</evidence>
<feature type="transmembrane region" description="Helical" evidence="10">
    <location>
        <begin position="310"/>
        <end position="328"/>
    </location>
</feature>
<evidence type="ECO:0000256" key="8">
    <source>
        <dbReference type="ARBA" id="ARBA00023065"/>
    </source>
</evidence>
<organism evidence="12 13">
    <name type="scientific">Schizothecium vesticola</name>
    <dbReference type="NCBI Taxonomy" id="314040"/>
    <lineage>
        <taxon>Eukaryota</taxon>
        <taxon>Fungi</taxon>
        <taxon>Dikarya</taxon>
        <taxon>Ascomycota</taxon>
        <taxon>Pezizomycotina</taxon>
        <taxon>Sordariomycetes</taxon>
        <taxon>Sordariomycetidae</taxon>
        <taxon>Sordariales</taxon>
        <taxon>Schizotheciaceae</taxon>
        <taxon>Schizothecium</taxon>
    </lineage>
</organism>
<evidence type="ECO:0000256" key="5">
    <source>
        <dbReference type="ARBA" id="ARBA00022692"/>
    </source>
</evidence>
<gene>
    <name evidence="12" type="ORF">B0T18DRAFT_166545</name>
</gene>